<dbReference type="Proteomes" id="UP000219286">
    <property type="component" value="Unassembled WGS sequence"/>
</dbReference>
<dbReference type="CDD" id="cd12148">
    <property type="entry name" value="fungal_TF_MHR"/>
    <property type="match status" value="1"/>
</dbReference>
<comment type="caution">
    <text evidence="7">The sequence shown here is derived from an EMBL/GenBank/DDBJ whole genome shotgun (WGS) entry which is preliminary data.</text>
</comment>
<dbReference type="Pfam" id="PF00172">
    <property type="entry name" value="Zn_clus"/>
    <property type="match status" value="1"/>
</dbReference>
<dbReference type="EMBL" id="LFMI01000576">
    <property type="protein sequence ID" value="OTA05154.1"/>
    <property type="molecule type" value="Genomic_DNA"/>
</dbReference>
<evidence type="ECO:0000256" key="4">
    <source>
        <dbReference type="ARBA" id="ARBA00023163"/>
    </source>
</evidence>
<dbReference type="OrthoDB" id="270167at2759"/>
<name>A0A2H3A1D9_TRIPA</name>
<reference evidence="7 8" key="1">
    <citation type="journal article" date="2015" name="Genome Announc.">
        <title>Genome sequence and annotation of Trichoderma parareesei, the ancestor of the cellulase producer Trichoderma reesei.</title>
        <authorList>
            <person name="Yang D."/>
            <person name="Pomraning K."/>
            <person name="Kopchinskiy A."/>
            <person name="Karimi Aghcheh R."/>
            <person name="Atanasova L."/>
            <person name="Chenthamara K."/>
            <person name="Baker S.E."/>
            <person name="Zhang R."/>
            <person name="Shen Q."/>
            <person name="Freitag M."/>
            <person name="Kubicek C.P."/>
            <person name="Druzhinina I.S."/>
        </authorList>
    </citation>
    <scope>NUCLEOTIDE SEQUENCE [LARGE SCALE GENOMIC DNA]</scope>
    <source>
        <strain evidence="7 8">CBS 125925</strain>
    </source>
</reference>
<evidence type="ECO:0000313" key="8">
    <source>
        <dbReference type="Proteomes" id="UP000219286"/>
    </source>
</evidence>
<dbReference type="PANTHER" id="PTHR47338:SF20">
    <property type="entry name" value="ZN(II)2CYS6 TRANSCRIPTION FACTOR (EUROFUNG)"/>
    <property type="match status" value="1"/>
</dbReference>
<dbReference type="GO" id="GO:0005634">
    <property type="term" value="C:nucleus"/>
    <property type="evidence" value="ECO:0007669"/>
    <property type="project" value="UniProtKB-SubCell"/>
</dbReference>
<dbReference type="AlphaFoldDB" id="A0A2H3A1D9"/>
<dbReference type="InterPro" id="IPR050815">
    <property type="entry name" value="TF_fung"/>
</dbReference>
<dbReference type="PROSITE" id="PS50048">
    <property type="entry name" value="ZN2_CY6_FUNGAL_2"/>
    <property type="match status" value="1"/>
</dbReference>
<sequence length="568" mass="64064">MAPTQQSPESSEAPTPPRADNVCLSCRRKKKKCDKSLPGCLQCKRLHLQCIYEDAESVPVIEEFRQLRKRLKLFEEMLVPGTSKVFNPSTRPAVAPPDTANERSVTGCEADLISRLEALAAKLYVGEEVHRLLQSHPGEIYGASQIYFDNIHRWMPIMSQKLFYRRLTEFSKTKRPDFALLLLSIVLCIHCPASGTTQEPLYRAVRSTFWSLNATIDASLEMVQSGVILSCYEYGCGMYRECYKTIGVCVRMGQLMGLQDEKQPSDELQYYSDEWIRVAERCNLWWALVIRDRSTLLHDTTLATPFASGRDSMPEHLPFEAFDLDPSFSRLGDGVVTRDKAPGIFGYQAKAWRLFDKTVAFRRRLAGGEAPESLGQDRMQIDTQLQSLMRALVDLSGGTTCGYCEPSATVLVSLLLLHKFHPSIPVNTVSEDGLGGVPPHCFVASSMAVKTIVRMVVDIAHTINNHYRKINIVSFPPTYCHVIYRATMELISLRNAMDEEEWNGALETLREATWNYGRRWQAAGKSWCPLQHEIRVTTNIMKSSAGSQVFADCGQRPSGRLAEFTVYF</sequence>
<dbReference type="InterPro" id="IPR001138">
    <property type="entry name" value="Zn2Cys6_DnaBD"/>
</dbReference>
<keyword evidence="2" id="KW-0479">Metal-binding</keyword>
<evidence type="ECO:0000256" key="5">
    <source>
        <dbReference type="ARBA" id="ARBA00023242"/>
    </source>
</evidence>
<evidence type="ECO:0000256" key="1">
    <source>
        <dbReference type="ARBA" id="ARBA00004123"/>
    </source>
</evidence>
<dbReference type="Gene3D" id="4.10.240.10">
    <property type="entry name" value="Zn(2)-C6 fungal-type DNA-binding domain"/>
    <property type="match status" value="1"/>
</dbReference>
<keyword evidence="8" id="KW-1185">Reference proteome</keyword>
<keyword evidence="5" id="KW-0539">Nucleus</keyword>
<dbReference type="InterPro" id="IPR036864">
    <property type="entry name" value="Zn2-C6_fun-type_DNA-bd_sf"/>
</dbReference>
<feature type="domain" description="Zn(2)-C6 fungal-type" evidence="6">
    <location>
        <begin position="22"/>
        <end position="52"/>
    </location>
</feature>
<dbReference type="GO" id="GO:0003677">
    <property type="term" value="F:DNA binding"/>
    <property type="evidence" value="ECO:0007669"/>
    <property type="project" value="InterPro"/>
</dbReference>
<dbReference type="InterPro" id="IPR007219">
    <property type="entry name" value="XnlR_reg_dom"/>
</dbReference>
<accession>A0A2H3A1D9</accession>
<comment type="subcellular location">
    <subcellularLocation>
        <location evidence="1">Nucleus</location>
    </subcellularLocation>
</comment>
<dbReference type="SUPFAM" id="SSF57701">
    <property type="entry name" value="Zn2/Cys6 DNA-binding domain"/>
    <property type="match status" value="1"/>
</dbReference>
<gene>
    <name evidence="7" type="ORF">A9Z42_0057790</name>
</gene>
<dbReference type="Pfam" id="PF04082">
    <property type="entry name" value="Fungal_trans"/>
    <property type="match status" value="1"/>
</dbReference>
<protein>
    <recommendedName>
        <fullName evidence="6">Zn(2)-C6 fungal-type domain-containing protein</fullName>
    </recommendedName>
</protein>
<evidence type="ECO:0000256" key="2">
    <source>
        <dbReference type="ARBA" id="ARBA00022723"/>
    </source>
</evidence>
<evidence type="ECO:0000259" key="6">
    <source>
        <dbReference type="PROSITE" id="PS50048"/>
    </source>
</evidence>
<dbReference type="GO" id="GO:0000981">
    <property type="term" value="F:DNA-binding transcription factor activity, RNA polymerase II-specific"/>
    <property type="evidence" value="ECO:0007669"/>
    <property type="project" value="InterPro"/>
</dbReference>
<dbReference type="GO" id="GO:0006351">
    <property type="term" value="P:DNA-templated transcription"/>
    <property type="evidence" value="ECO:0007669"/>
    <property type="project" value="InterPro"/>
</dbReference>
<organism evidence="7 8">
    <name type="scientific">Trichoderma parareesei</name>
    <name type="common">Filamentous fungus</name>
    <dbReference type="NCBI Taxonomy" id="858221"/>
    <lineage>
        <taxon>Eukaryota</taxon>
        <taxon>Fungi</taxon>
        <taxon>Dikarya</taxon>
        <taxon>Ascomycota</taxon>
        <taxon>Pezizomycotina</taxon>
        <taxon>Sordariomycetes</taxon>
        <taxon>Hypocreomycetidae</taxon>
        <taxon>Hypocreales</taxon>
        <taxon>Hypocreaceae</taxon>
        <taxon>Trichoderma</taxon>
    </lineage>
</organism>
<keyword evidence="4" id="KW-0804">Transcription</keyword>
<dbReference type="PROSITE" id="PS00463">
    <property type="entry name" value="ZN2_CY6_FUNGAL_1"/>
    <property type="match status" value="1"/>
</dbReference>
<keyword evidence="3" id="KW-0805">Transcription regulation</keyword>
<dbReference type="GO" id="GO:0008270">
    <property type="term" value="F:zinc ion binding"/>
    <property type="evidence" value="ECO:0007669"/>
    <property type="project" value="InterPro"/>
</dbReference>
<dbReference type="PANTHER" id="PTHR47338">
    <property type="entry name" value="ZN(II)2CYS6 TRANSCRIPTION FACTOR (EUROFUNG)-RELATED"/>
    <property type="match status" value="1"/>
</dbReference>
<dbReference type="SMART" id="SM00066">
    <property type="entry name" value="GAL4"/>
    <property type="match status" value="1"/>
</dbReference>
<evidence type="ECO:0000256" key="3">
    <source>
        <dbReference type="ARBA" id="ARBA00023015"/>
    </source>
</evidence>
<evidence type="ECO:0000313" key="7">
    <source>
        <dbReference type="EMBL" id="OTA05154.1"/>
    </source>
</evidence>
<proteinExistence type="predicted"/>